<sequence>MNGVTIGQAAAFVGITVKTVRHYHKLGLVTEPEATAGTDRPSCCGWCRCGRWPPPGCRWPLDQRLNLITATNQNSRWLFPGRRGGQPMTPDAIERRLRDHQIPIFSDRTAALRQLVLQAPAAVIARMLGYSDEQTSRVATEAGSPWSRYAPVDEHPHA</sequence>
<name>A0ABT0G1Z5_9ACTN</name>
<feature type="region of interest" description="Disordered" evidence="1">
    <location>
        <begin position="134"/>
        <end position="158"/>
    </location>
</feature>
<dbReference type="InterPro" id="IPR009061">
    <property type="entry name" value="DNA-bd_dom_put_sf"/>
</dbReference>
<comment type="caution">
    <text evidence="3">The sequence shown here is derived from an EMBL/GenBank/DDBJ whole genome shotgun (WGS) entry which is preliminary data.</text>
</comment>
<feature type="domain" description="HTH merR-type" evidence="2">
    <location>
        <begin position="5"/>
        <end position="37"/>
    </location>
</feature>
<dbReference type="EMBL" id="JAKRKC020000002">
    <property type="protein sequence ID" value="MCK2218143.1"/>
    <property type="molecule type" value="Genomic_DNA"/>
</dbReference>
<keyword evidence="4" id="KW-1185">Reference proteome</keyword>
<reference evidence="3 4" key="1">
    <citation type="submission" date="2022-04" db="EMBL/GenBank/DDBJ databases">
        <title>Genome draft of Actinomadura sp. ATCC 31491.</title>
        <authorList>
            <person name="Shi X."/>
            <person name="Du Y."/>
        </authorList>
    </citation>
    <scope>NUCLEOTIDE SEQUENCE [LARGE SCALE GENOMIC DNA]</scope>
    <source>
        <strain evidence="3 4">ATCC 31491</strain>
    </source>
</reference>
<dbReference type="GO" id="GO:0003677">
    <property type="term" value="F:DNA binding"/>
    <property type="evidence" value="ECO:0007669"/>
    <property type="project" value="UniProtKB-KW"/>
</dbReference>
<proteinExistence type="predicted"/>
<dbReference type="InterPro" id="IPR000551">
    <property type="entry name" value="MerR-type_HTH_dom"/>
</dbReference>
<evidence type="ECO:0000256" key="1">
    <source>
        <dbReference type="SAM" id="MobiDB-lite"/>
    </source>
</evidence>
<dbReference type="Proteomes" id="UP001317259">
    <property type="component" value="Unassembled WGS sequence"/>
</dbReference>
<organism evidence="3 4">
    <name type="scientific">Actinomadura luzonensis</name>
    <dbReference type="NCBI Taxonomy" id="2805427"/>
    <lineage>
        <taxon>Bacteria</taxon>
        <taxon>Bacillati</taxon>
        <taxon>Actinomycetota</taxon>
        <taxon>Actinomycetes</taxon>
        <taxon>Streptosporangiales</taxon>
        <taxon>Thermomonosporaceae</taxon>
        <taxon>Actinomadura</taxon>
    </lineage>
</organism>
<dbReference type="SUPFAM" id="SSF46955">
    <property type="entry name" value="Putative DNA-binding domain"/>
    <property type="match status" value="1"/>
</dbReference>
<evidence type="ECO:0000313" key="3">
    <source>
        <dbReference type="EMBL" id="MCK2218143.1"/>
    </source>
</evidence>
<dbReference type="SUPFAM" id="SSF56349">
    <property type="entry name" value="DNA breaking-rejoining enzymes"/>
    <property type="match status" value="1"/>
</dbReference>
<dbReference type="Gene3D" id="1.10.1660.10">
    <property type="match status" value="1"/>
</dbReference>
<protein>
    <submittedName>
        <fullName evidence="3">MerR family DNA-binding transcriptional regulator</fullName>
    </submittedName>
</protein>
<dbReference type="Pfam" id="PF00376">
    <property type="entry name" value="MerR"/>
    <property type="match status" value="1"/>
</dbReference>
<dbReference type="InterPro" id="IPR011010">
    <property type="entry name" value="DNA_brk_join_enz"/>
</dbReference>
<gene>
    <name evidence="3" type="ORF">MF672_030785</name>
</gene>
<dbReference type="RefSeq" id="WP_242370977.1">
    <property type="nucleotide sequence ID" value="NZ_JAKRKC020000002.1"/>
</dbReference>
<accession>A0ABT0G1Z5</accession>
<evidence type="ECO:0000259" key="2">
    <source>
        <dbReference type="PROSITE" id="PS50937"/>
    </source>
</evidence>
<dbReference type="CDD" id="cd00592">
    <property type="entry name" value="HTH_MerR-like"/>
    <property type="match status" value="1"/>
</dbReference>
<dbReference type="PROSITE" id="PS50937">
    <property type="entry name" value="HTH_MERR_2"/>
    <property type="match status" value="1"/>
</dbReference>
<keyword evidence="3" id="KW-0238">DNA-binding</keyword>
<evidence type="ECO:0000313" key="4">
    <source>
        <dbReference type="Proteomes" id="UP001317259"/>
    </source>
</evidence>